<comment type="caution">
    <text evidence="4">The sequence shown here is derived from an EMBL/GenBank/DDBJ whole genome shotgun (WGS) entry which is preliminary data.</text>
</comment>
<dbReference type="CDD" id="cd00882">
    <property type="entry name" value="Ras_like_GTPase"/>
    <property type="match status" value="1"/>
</dbReference>
<dbReference type="InterPro" id="IPR053156">
    <property type="entry name" value="T6SS_TssM-like"/>
</dbReference>
<evidence type="ECO:0000313" key="6">
    <source>
        <dbReference type="Proteomes" id="UP000234181"/>
    </source>
</evidence>
<keyword evidence="6" id="KW-1185">Reference proteome</keyword>
<dbReference type="InterPro" id="IPR027417">
    <property type="entry name" value="P-loop_NTPase"/>
</dbReference>
<accession>A0AB38E5C4</accession>
<dbReference type="InterPro" id="IPR025743">
    <property type="entry name" value="TssM1_N"/>
</dbReference>
<feature type="domain" description="Type VI secretion system component TssM1 N-terminal" evidence="2">
    <location>
        <begin position="192"/>
        <end position="449"/>
    </location>
</feature>
<dbReference type="NCBIfam" id="TIGR03348">
    <property type="entry name" value="VI_IcmF"/>
    <property type="match status" value="1"/>
</dbReference>
<proteinExistence type="predicted"/>
<name>A0AB38E5C4_XANCH</name>
<sequence>MKTLLSKLSATVVVGLLALCLLSVLLWVGGPYVALAGWSPLSNVAARLLAIVLLVVVWVGVLTLRRWRRQVRAATLSSALAAPGRDDDRELRSGQERAQLQARFQQAIQLLRKRRGGADLYALPWYALIGPPGSGKSTLLQYSGLQFPLAARMGDAALRGVGGTRDCEWWFTDEAVFLDTAGRYTTQDSDQAVDAGAWRDFLRLLRRHRPRRPLNGVLVTMSMSDLLLLDDAERDTHMQAIRRRLDELAEQLQASVPVYLIFTKCDLIGGFGEFFDDLTPAQRNQVWGMTFTLAQTLDGHAARRFADEFGVLQQQLSARLFERLNLERDRLRRAAILSFPQQVAALGERARQCVEGTFAGNAYGPAPLLRGVYFTSGTQDGTPIDRMMGAVARTFGLEEARVQAPGAQRRTFFVERLLREVVLRESGLANTPPAQQRRRAWLQAAAYAGVALLTGAVLAGLGLSYLGNRAYLQQVRAALDARPAVPDPNAATRMPRVRCAHPAASGCDAGGGEGGAAVSRWRAVGVAHGVVPGPGVGRASAGRLSASAQRHLVAGLGGAPAHRSGR</sequence>
<keyword evidence="1" id="KW-1133">Transmembrane helix</keyword>
<dbReference type="Proteomes" id="UP000234166">
    <property type="component" value="Unassembled WGS sequence"/>
</dbReference>
<evidence type="ECO:0000259" key="2">
    <source>
        <dbReference type="Pfam" id="PF14331"/>
    </source>
</evidence>
<feature type="transmembrane region" description="Helical" evidence="1">
    <location>
        <begin position="46"/>
        <end position="64"/>
    </location>
</feature>
<dbReference type="PANTHER" id="PTHR36153:SF1">
    <property type="entry name" value="TYPE VI SECRETION SYSTEM COMPONENT TSSM1"/>
    <property type="match status" value="1"/>
</dbReference>
<feature type="transmembrane region" description="Helical" evidence="1">
    <location>
        <begin position="444"/>
        <end position="466"/>
    </location>
</feature>
<protein>
    <recommendedName>
        <fullName evidence="2">Type VI secretion system component TssM1 N-terminal domain-containing protein</fullName>
    </recommendedName>
</protein>
<keyword evidence="1" id="KW-0472">Membrane</keyword>
<evidence type="ECO:0000313" key="4">
    <source>
        <dbReference type="EMBL" id="SON92056.1"/>
    </source>
</evidence>
<evidence type="ECO:0000313" key="5">
    <source>
        <dbReference type="Proteomes" id="UP000234166"/>
    </source>
</evidence>
<dbReference type="EMBL" id="OCYT01000132">
    <property type="protein sequence ID" value="SON86152.1"/>
    <property type="molecule type" value="Genomic_DNA"/>
</dbReference>
<dbReference type="EMBL" id="OCYS01000126">
    <property type="protein sequence ID" value="SON92056.1"/>
    <property type="molecule type" value="Genomic_DNA"/>
</dbReference>
<keyword evidence="1" id="KW-0812">Transmembrane</keyword>
<dbReference type="InterPro" id="IPR017731">
    <property type="entry name" value="TssM1-like"/>
</dbReference>
<dbReference type="Proteomes" id="UP000234181">
    <property type="component" value="Unassembled WGS sequence"/>
</dbReference>
<organism evidence="4 5">
    <name type="scientific">Xanthomonas campestris pv. phaseoli</name>
    <dbReference type="NCBI Taxonomy" id="317013"/>
    <lineage>
        <taxon>Bacteria</taxon>
        <taxon>Pseudomonadati</taxon>
        <taxon>Pseudomonadota</taxon>
        <taxon>Gammaproteobacteria</taxon>
        <taxon>Lysobacterales</taxon>
        <taxon>Lysobacteraceae</taxon>
        <taxon>Xanthomonas</taxon>
    </lineage>
</organism>
<dbReference type="Gene3D" id="3.40.50.300">
    <property type="entry name" value="P-loop containing nucleotide triphosphate hydrolases"/>
    <property type="match status" value="1"/>
</dbReference>
<dbReference type="PANTHER" id="PTHR36153">
    <property type="entry name" value="INNER MEMBRANE PROTEIN-RELATED"/>
    <property type="match status" value="1"/>
</dbReference>
<evidence type="ECO:0000256" key="1">
    <source>
        <dbReference type="SAM" id="Phobius"/>
    </source>
</evidence>
<reference evidence="5 6" key="1">
    <citation type="submission" date="2017-10" db="EMBL/GenBank/DDBJ databases">
        <authorList>
            <person name="Regsiter A."/>
            <person name="William W."/>
        </authorList>
    </citation>
    <scope>NUCLEOTIDE SEQUENCE [LARGE SCALE GENOMIC DNA]</scope>
    <source>
        <strain evidence="3 6">CFBP6984</strain>
        <strain evidence="4 5">CFBP7430</strain>
    </source>
</reference>
<dbReference type="SUPFAM" id="SSF52540">
    <property type="entry name" value="P-loop containing nucleoside triphosphate hydrolases"/>
    <property type="match status" value="1"/>
</dbReference>
<evidence type="ECO:0000313" key="3">
    <source>
        <dbReference type="EMBL" id="SON86152.1"/>
    </source>
</evidence>
<dbReference type="AlphaFoldDB" id="A0AB38E5C4"/>
<gene>
    <name evidence="3" type="ORF">XAP6984_730023</name>
    <name evidence="4" type="ORF">XAP7430_690022</name>
</gene>
<dbReference type="Pfam" id="PF14331">
    <property type="entry name" value="IcmF-related_N"/>
    <property type="match status" value="1"/>
</dbReference>